<dbReference type="Gene3D" id="3.40.50.12710">
    <property type="match status" value="1"/>
</dbReference>
<proteinExistence type="predicted"/>
<keyword evidence="2" id="KW-0808">Transferase</keyword>
<name>A0ABN3IJQ5_9ACTN</name>
<organism evidence="4 5">
    <name type="scientific">Actinomadura vinacea</name>
    <dbReference type="NCBI Taxonomy" id="115336"/>
    <lineage>
        <taxon>Bacteria</taxon>
        <taxon>Bacillati</taxon>
        <taxon>Actinomycetota</taxon>
        <taxon>Actinomycetes</taxon>
        <taxon>Streptosporangiales</taxon>
        <taxon>Thermomonosporaceae</taxon>
        <taxon>Actinomadura</taxon>
    </lineage>
</organism>
<protein>
    <submittedName>
        <fullName evidence="4">SAM-dependent methyltransferase</fullName>
    </submittedName>
</protein>
<dbReference type="PANTHER" id="PTHR12049">
    <property type="entry name" value="PROTEIN ARGININE METHYLTRANSFERASE NDUFAF7, MITOCHONDRIAL"/>
    <property type="match status" value="1"/>
</dbReference>
<dbReference type="InterPro" id="IPR038375">
    <property type="entry name" value="NDUFAF7_sf"/>
</dbReference>
<dbReference type="PANTHER" id="PTHR12049:SF7">
    <property type="entry name" value="PROTEIN ARGININE METHYLTRANSFERASE NDUFAF7, MITOCHONDRIAL"/>
    <property type="match status" value="1"/>
</dbReference>
<dbReference type="GO" id="GO:0032259">
    <property type="term" value="P:methylation"/>
    <property type="evidence" value="ECO:0007669"/>
    <property type="project" value="UniProtKB-KW"/>
</dbReference>
<keyword evidence="5" id="KW-1185">Reference proteome</keyword>
<dbReference type="Pfam" id="PF02636">
    <property type="entry name" value="Methyltransf_28"/>
    <property type="match status" value="1"/>
</dbReference>
<gene>
    <name evidence="4" type="ORF">GCM10010191_11900</name>
</gene>
<reference evidence="4 5" key="1">
    <citation type="journal article" date="2019" name="Int. J. Syst. Evol. Microbiol.">
        <title>The Global Catalogue of Microorganisms (GCM) 10K type strain sequencing project: providing services to taxonomists for standard genome sequencing and annotation.</title>
        <authorList>
            <consortium name="The Broad Institute Genomics Platform"/>
            <consortium name="The Broad Institute Genome Sequencing Center for Infectious Disease"/>
            <person name="Wu L."/>
            <person name="Ma J."/>
        </authorList>
    </citation>
    <scope>NUCLEOTIDE SEQUENCE [LARGE SCALE GENOMIC DNA]</scope>
    <source>
        <strain evidence="4 5">JCM 3325</strain>
    </source>
</reference>
<keyword evidence="1 4" id="KW-0489">Methyltransferase</keyword>
<dbReference type="GO" id="GO:0008168">
    <property type="term" value="F:methyltransferase activity"/>
    <property type="evidence" value="ECO:0007669"/>
    <property type="project" value="UniProtKB-KW"/>
</dbReference>
<dbReference type="InterPro" id="IPR029063">
    <property type="entry name" value="SAM-dependent_MTases_sf"/>
</dbReference>
<dbReference type="InterPro" id="IPR003788">
    <property type="entry name" value="NDUFAF7"/>
</dbReference>
<evidence type="ECO:0000256" key="2">
    <source>
        <dbReference type="ARBA" id="ARBA00022679"/>
    </source>
</evidence>
<accession>A0ABN3IJQ5</accession>
<dbReference type="SUPFAM" id="SSF53335">
    <property type="entry name" value="S-adenosyl-L-methionine-dependent methyltransferases"/>
    <property type="match status" value="1"/>
</dbReference>
<evidence type="ECO:0000313" key="4">
    <source>
        <dbReference type="EMBL" id="GAA2405630.1"/>
    </source>
</evidence>
<dbReference type="Proteomes" id="UP001501231">
    <property type="component" value="Unassembled WGS sequence"/>
</dbReference>
<evidence type="ECO:0000313" key="5">
    <source>
        <dbReference type="Proteomes" id="UP001501231"/>
    </source>
</evidence>
<evidence type="ECO:0000256" key="1">
    <source>
        <dbReference type="ARBA" id="ARBA00022603"/>
    </source>
</evidence>
<evidence type="ECO:0000256" key="3">
    <source>
        <dbReference type="SAM" id="MobiDB-lite"/>
    </source>
</evidence>
<feature type="region of interest" description="Disordered" evidence="3">
    <location>
        <begin position="320"/>
        <end position="365"/>
    </location>
</feature>
<dbReference type="EMBL" id="BAAARW010000004">
    <property type="protein sequence ID" value="GAA2405630.1"/>
    <property type="molecule type" value="Genomic_DNA"/>
</dbReference>
<sequence length="365" mass="37961">MERALYGPDGFYRRGERPAEHFRTSVHVSGRFAAALARVLVEVDAALGRPDRLDLVDVGAGSGRLLTGVAANVPAELAERLALTAVEIAPRPAGIPARVRWRDALPGEITGLVIANEWLDNVPLDVVEHTPDGPRTVLVDPVTGEESPGPPLGAADADWLERWWPLREPGDRAEIGGPRCAAWAAVVRRLSRGLAVAMDYSHVRAARPVYGTLTGYRDGATVPAVPDGSCDVTAHVALDACAVAGQAAGAAATLLTTQRAALRALGVTGGRPPLELAGRDPRGYLVALGAAGEDAELIDPGGLGGFGWLVQTAGIPIPEPLAGLAGRGASDRGASDLDVQIPQPAQHESGLPPRLFGEPHAGREP</sequence>
<comment type="caution">
    <text evidence="4">The sequence shown here is derived from an EMBL/GenBank/DDBJ whole genome shotgun (WGS) entry which is preliminary data.</text>
</comment>